<protein>
    <submittedName>
        <fullName evidence="1">Uncharacterized protein</fullName>
    </submittedName>
</protein>
<proteinExistence type="predicted"/>
<sequence length="60" mass="6837">MIGFRLRMTPPARLLLMRAEKDAAEWDRLVGLSGSELPDAWENTYWVAVFSLTAKINLSQ</sequence>
<comment type="caution">
    <text evidence="1">The sequence shown here is derived from an EMBL/GenBank/DDBJ whole genome shotgun (WGS) entry which is preliminary data.</text>
</comment>
<accession>A0A1U7JG95</accession>
<keyword evidence="2" id="KW-1185">Reference proteome</keyword>
<name>A0A1U7JG95_9HYPH</name>
<gene>
    <name evidence="1" type="ORF">A3843_11645</name>
</gene>
<dbReference type="Proteomes" id="UP000185783">
    <property type="component" value="Unassembled WGS sequence"/>
</dbReference>
<evidence type="ECO:0000313" key="1">
    <source>
        <dbReference type="EMBL" id="OKL43770.1"/>
    </source>
</evidence>
<dbReference type="AlphaFoldDB" id="A0A1U7JG95"/>
<evidence type="ECO:0000313" key="2">
    <source>
        <dbReference type="Proteomes" id="UP000185783"/>
    </source>
</evidence>
<reference evidence="1 2" key="1">
    <citation type="submission" date="2016-03" db="EMBL/GenBank/DDBJ databases">
        <title>Genome sequence of Nesiotobacter sp. nov., a moderately halophilic alphaproteobacterium isolated from the Yellow Sea, China.</title>
        <authorList>
            <person name="Zhang G."/>
            <person name="Zhang R."/>
        </authorList>
    </citation>
    <scope>NUCLEOTIDE SEQUENCE [LARGE SCALE GENOMIC DNA]</scope>
    <source>
        <strain evidence="1 2">WB1-6</strain>
    </source>
</reference>
<dbReference type="EMBL" id="LVVZ01000018">
    <property type="protein sequence ID" value="OKL43770.1"/>
    <property type="molecule type" value="Genomic_DNA"/>
</dbReference>
<organism evidence="1 2">
    <name type="scientific">Pseudovibrio exalbescens</name>
    <dbReference type="NCBI Taxonomy" id="197461"/>
    <lineage>
        <taxon>Bacteria</taxon>
        <taxon>Pseudomonadati</taxon>
        <taxon>Pseudomonadota</taxon>
        <taxon>Alphaproteobacteria</taxon>
        <taxon>Hyphomicrobiales</taxon>
        <taxon>Stappiaceae</taxon>
        <taxon>Pseudovibrio</taxon>
    </lineage>
</organism>